<name>A0A367F5E6_9ACTN</name>
<evidence type="ECO:0000259" key="2">
    <source>
        <dbReference type="Pfam" id="PF13569"/>
    </source>
</evidence>
<organism evidence="4 5">
    <name type="scientific">Streptomyces diacarni</name>
    <dbReference type="NCBI Taxonomy" id="2800381"/>
    <lineage>
        <taxon>Bacteria</taxon>
        <taxon>Bacillati</taxon>
        <taxon>Actinomycetota</taxon>
        <taxon>Actinomycetes</taxon>
        <taxon>Kitasatosporales</taxon>
        <taxon>Streptomycetaceae</taxon>
        <taxon>Streptomyces</taxon>
    </lineage>
</organism>
<proteinExistence type="predicted"/>
<feature type="coiled-coil region" evidence="1">
    <location>
        <begin position="482"/>
        <end position="509"/>
    </location>
</feature>
<keyword evidence="5" id="KW-1185">Reference proteome</keyword>
<evidence type="ECO:0000259" key="3">
    <source>
        <dbReference type="Pfam" id="PF24879"/>
    </source>
</evidence>
<keyword evidence="1" id="KW-0175">Coiled coil</keyword>
<feature type="domain" description="DUF4132" evidence="2">
    <location>
        <begin position="471"/>
        <end position="644"/>
    </location>
</feature>
<evidence type="ECO:0000313" key="5">
    <source>
        <dbReference type="Proteomes" id="UP000252914"/>
    </source>
</evidence>
<dbReference type="Pfam" id="PF13569">
    <property type="entry name" value="DUF4132"/>
    <property type="match status" value="1"/>
</dbReference>
<protein>
    <submittedName>
        <fullName evidence="4">DUF4132 domain-containing protein</fullName>
    </submittedName>
</protein>
<dbReference type="InterPro" id="IPR056639">
    <property type="entry name" value="DUF7737"/>
</dbReference>
<comment type="caution">
    <text evidence="4">The sequence shown here is derived from an EMBL/GenBank/DDBJ whole genome shotgun (WGS) entry which is preliminary data.</text>
</comment>
<dbReference type="RefSeq" id="WP_114021402.1">
    <property type="nucleotide sequence ID" value="NZ_QOIN01000036.1"/>
</dbReference>
<feature type="domain" description="DUF7737" evidence="3">
    <location>
        <begin position="789"/>
        <end position="892"/>
    </location>
</feature>
<dbReference type="InterPro" id="IPR025406">
    <property type="entry name" value="DUF4132"/>
</dbReference>
<dbReference type="EMBL" id="QOIN01000036">
    <property type="protein sequence ID" value="RCG25574.1"/>
    <property type="molecule type" value="Genomic_DNA"/>
</dbReference>
<sequence>MSDFDACRAAVRAAAERDDASAVHEALASAPELSWAVELLRPLPEYLRLRARLRAGEAYGQAETEQRRAAAMYMQVSESPELEVMGPRELEAVVRTVVADKTSAAACKRAFGARRLPWVLLDVLPDDARHRLLRHCVEVYQDAGTPEQRDKAVVLHAMASSGRPDDLMAADRQRLLEGYRENVDWALESYDVAWVELASGRRIPPALGAEMRRVYHDSHPVRTSASREVLRLLAERHPVLNAGERWSDHALAELAQLPAAWTDVLRHAATLTSVKPGAPWARTARTLLAEVDAERFPERVADWLALLGGPPTLPREPGFAYDPYNYEVARGLVWTLTLLPGQAQTPRALGAVLGRALRKLPGVGPGMPKLANACATALCTMEGEAALAELARLTTRVTYKATLKILQTGLDTRARDLGLGREEIEELAVYSYGLSQDGRRVVHFGDEATEATAELAIDGGTAVLRWRNAAGKPVTSVPAAVRRDHARQLKELRAEVKEINATLGAVAKRLERVLLTRRAWPAQVWRERYLEHPLAGTVARRLLWTLDGTACRSTDGALRDLAGEPVTGQGTVRLWHPVGRTVEEVMAWRQRLEDERITQPFKQAHREVYLLTDAERRTATYSNRFAGHILGQHRFRALAAQRGWRDAELRICHHDTSYPPAVRELPEWGLRAEYWVRGEGEPGTVPTTDSGAYTLLATDQVRFYPIDAPGNTISSEGRQGFCMPGPRKVDPVPLEEIPARVLSEVLRDVDLFVGVASVAGDPTWQDGGPGGHYARYWTSVGFGELSETARTRHDLLARLLPRLAIGDRCHVEGRFLHVKGALHTYRIHLGSGNVLLDPGDRYLCVLAKSEPSSSAHVYLPFDGDWTLSVILSKALMLADDTQITDPVLLEQLRG</sequence>
<dbReference type="Pfam" id="PF24879">
    <property type="entry name" value="DUF7737"/>
    <property type="match status" value="1"/>
</dbReference>
<evidence type="ECO:0000256" key="1">
    <source>
        <dbReference type="SAM" id="Coils"/>
    </source>
</evidence>
<reference evidence="4 5" key="1">
    <citation type="submission" date="2018-06" db="EMBL/GenBank/DDBJ databases">
        <title>Streptomyces reniochalinae sp. nov. and Streptomyces diacarnus sp. nov. from marine sponges.</title>
        <authorList>
            <person name="Li L."/>
        </authorList>
    </citation>
    <scope>NUCLEOTIDE SEQUENCE [LARGE SCALE GENOMIC DNA]</scope>
    <source>
        <strain evidence="4 5">LHW51701</strain>
    </source>
</reference>
<dbReference type="Proteomes" id="UP000252914">
    <property type="component" value="Unassembled WGS sequence"/>
</dbReference>
<evidence type="ECO:0000313" key="4">
    <source>
        <dbReference type="EMBL" id="RCG25574.1"/>
    </source>
</evidence>
<dbReference type="AlphaFoldDB" id="A0A367F5E6"/>
<accession>A0A367F5E6</accession>
<gene>
    <name evidence="4" type="ORF">DTL70_09350</name>
</gene>